<name>A0ABV8ABD9_9DEIO</name>
<dbReference type="PANTHER" id="PTHR43081">
    <property type="entry name" value="ADENYLATE CYCLASE, TERMINAL-DIFFERENTIATION SPECIFIC-RELATED"/>
    <property type="match status" value="1"/>
</dbReference>
<comment type="caution">
    <text evidence="2">The sequence shown here is derived from an EMBL/GenBank/DDBJ whole genome shotgun (WGS) entry which is preliminary data.</text>
</comment>
<gene>
    <name evidence="2" type="ORF">ACFOPQ_18555</name>
</gene>
<dbReference type="Proteomes" id="UP001595748">
    <property type="component" value="Unassembled WGS sequence"/>
</dbReference>
<dbReference type="PROSITE" id="PS50125">
    <property type="entry name" value="GUANYLATE_CYCLASE_2"/>
    <property type="match status" value="1"/>
</dbReference>
<dbReference type="InterPro" id="IPR029787">
    <property type="entry name" value="Nucleotide_cyclase"/>
</dbReference>
<dbReference type="RefSeq" id="WP_380080705.1">
    <property type="nucleotide sequence ID" value="NZ_JBHRZF010000214.1"/>
</dbReference>
<dbReference type="GO" id="GO:0016829">
    <property type="term" value="F:lyase activity"/>
    <property type="evidence" value="ECO:0007669"/>
    <property type="project" value="UniProtKB-KW"/>
</dbReference>
<accession>A0ABV8ABD9</accession>
<feature type="domain" description="Guanylate cyclase" evidence="1">
    <location>
        <begin position="19"/>
        <end position="140"/>
    </location>
</feature>
<dbReference type="SUPFAM" id="SSF55073">
    <property type="entry name" value="Nucleotide cyclase"/>
    <property type="match status" value="1"/>
</dbReference>
<protein>
    <submittedName>
        <fullName evidence="2">Adenylate/guanylate cyclase domain-containing protein</fullName>
        <ecNumber evidence="2">4.6.1.-</ecNumber>
    </submittedName>
</protein>
<dbReference type="EMBL" id="JBHRZF010000214">
    <property type="protein sequence ID" value="MFC3862769.1"/>
    <property type="molecule type" value="Genomic_DNA"/>
</dbReference>
<dbReference type="PANTHER" id="PTHR43081:SF1">
    <property type="entry name" value="ADENYLATE CYCLASE, TERMINAL-DIFFERENTIATION SPECIFIC"/>
    <property type="match status" value="1"/>
</dbReference>
<dbReference type="InterPro" id="IPR050697">
    <property type="entry name" value="Adenylyl/Guanylyl_Cyclase_3/4"/>
</dbReference>
<organism evidence="2 3">
    <name type="scientific">Deinococcus antarcticus</name>
    <dbReference type="NCBI Taxonomy" id="1298767"/>
    <lineage>
        <taxon>Bacteria</taxon>
        <taxon>Thermotogati</taxon>
        <taxon>Deinococcota</taxon>
        <taxon>Deinococci</taxon>
        <taxon>Deinococcales</taxon>
        <taxon>Deinococcaceae</taxon>
        <taxon>Deinococcus</taxon>
    </lineage>
</organism>
<dbReference type="InterPro" id="IPR001054">
    <property type="entry name" value="A/G_cyclase"/>
</dbReference>
<dbReference type="EC" id="4.6.1.-" evidence="2"/>
<keyword evidence="2" id="KW-0456">Lyase</keyword>
<dbReference type="Gene3D" id="3.30.70.1230">
    <property type="entry name" value="Nucleotide cyclase"/>
    <property type="match status" value="1"/>
</dbReference>
<dbReference type="CDD" id="cd07302">
    <property type="entry name" value="CHD"/>
    <property type="match status" value="1"/>
</dbReference>
<keyword evidence="3" id="KW-1185">Reference proteome</keyword>
<evidence type="ECO:0000259" key="1">
    <source>
        <dbReference type="PROSITE" id="PS50125"/>
    </source>
</evidence>
<evidence type="ECO:0000313" key="3">
    <source>
        <dbReference type="Proteomes" id="UP001595748"/>
    </source>
</evidence>
<dbReference type="Pfam" id="PF00211">
    <property type="entry name" value="Guanylate_cyc"/>
    <property type="match status" value="1"/>
</dbReference>
<proteinExistence type="predicted"/>
<evidence type="ECO:0000313" key="2">
    <source>
        <dbReference type="EMBL" id="MFC3862769.1"/>
    </source>
</evidence>
<sequence>MNQLLLPLLRHNAQLQQVSVLMLDLVGSTRLARDLPLEQYAALMTELVQLLILSCEALGGTVLQHLGDGVVACWPEEQTPQAVRCSLEAPLRVARLTLAEQLGVKLQVRGGVANGTVMMGELSSQLTAYGLPLNLARRMCDSARPDETLVCADVAQWCLNAQAPVTFDLRDDLPCFRGFGVDCLSYTARQRGVSHRNQMKAI</sequence>
<reference evidence="3" key="1">
    <citation type="journal article" date="2019" name="Int. J. Syst. Evol. Microbiol.">
        <title>The Global Catalogue of Microorganisms (GCM) 10K type strain sequencing project: providing services to taxonomists for standard genome sequencing and annotation.</title>
        <authorList>
            <consortium name="The Broad Institute Genomics Platform"/>
            <consortium name="The Broad Institute Genome Sequencing Center for Infectious Disease"/>
            <person name="Wu L."/>
            <person name="Ma J."/>
        </authorList>
    </citation>
    <scope>NUCLEOTIDE SEQUENCE [LARGE SCALE GENOMIC DNA]</scope>
    <source>
        <strain evidence="3">CCTCC AB 2013263</strain>
    </source>
</reference>